<gene>
    <name evidence="1" type="ORF">NCTC8139_02696</name>
</gene>
<protein>
    <submittedName>
        <fullName evidence="1">Acyl-CoA synthetase</fullName>
    </submittedName>
</protein>
<dbReference type="AlphaFoldDB" id="A0ABD7V4G8"/>
<dbReference type="Proteomes" id="UP000360750">
    <property type="component" value="Unassembled WGS sequence"/>
</dbReference>
<evidence type="ECO:0000313" key="2">
    <source>
        <dbReference type="Proteomes" id="UP000360750"/>
    </source>
</evidence>
<organism evidence="1 2">
    <name type="scientific">Gordonia paraffinivorans</name>
    <dbReference type="NCBI Taxonomy" id="175628"/>
    <lineage>
        <taxon>Bacteria</taxon>
        <taxon>Bacillati</taxon>
        <taxon>Actinomycetota</taxon>
        <taxon>Actinomycetes</taxon>
        <taxon>Mycobacteriales</taxon>
        <taxon>Gordoniaceae</taxon>
        <taxon>Gordonia</taxon>
    </lineage>
</organism>
<dbReference type="EMBL" id="CAACYD010000007">
    <property type="protein sequence ID" value="VFA89136.1"/>
    <property type="molecule type" value="Genomic_DNA"/>
</dbReference>
<dbReference type="PANTHER" id="PTHR36837">
    <property type="entry name" value="POLY(3-HYDROXYALKANOATE) POLYMERASE SUBUNIT PHAC"/>
    <property type="match status" value="1"/>
</dbReference>
<comment type="caution">
    <text evidence="1">The sequence shown here is derived from an EMBL/GenBank/DDBJ whole genome shotgun (WGS) entry which is preliminary data.</text>
</comment>
<evidence type="ECO:0000313" key="1">
    <source>
        <dbReference type="EMBL" id="VFA89136.1"/>
    </source>
</evidence>
<dbReference type="SUPFAM" id="SSF53474">
    <property type="entry name" value="alpha/beta-Hydrolases"/>
    <property type="match status" value="1"/>
</dbReference>
<dbReference type="InterPro" id="IPR029058">
    <property type="entry name" value="AB_hydrolase_fold"/>
</dbReference>
<accession>A0ABD7V4G8</accession>
<sequence>MGGLDGVATLIHLVRGGEVAETRKTPHTVIADGPHRRVLRYGDDAARAAARDGSRPPVLLIPPLAVSTDCYDLTPGLSLVEHLLATGRVPYVVDFGDMTREDRDLGFEEFVTDIVPGAISAVVADLGGDRADDESGDEAPNVEVDLIAWSLGGTIGFLTLAADPGLPVRSMTAVGTPLDYDRVPPYPLVKTLMKPIGTAPVSLALRALGGIPAPLVQVAYRGTAWQRELKKPGYIIRNAHDTEALTRMKAVDRFQETMPGYPGRASEQMWENFIMRGELASGVVHFDDLTLDLSKVGVPVQLFGSHRDAIVSWEAAHHGVDLFTGSPRVEFTTVETSHLGLIAGAAAVEQTWPRIDEFLAGLD</sequence>
<dbReference type="Gene3D" id="3.40.50.1820">
    <property type="entry name" value="alpha/beta hydrolase"/>
    <property type="match status" value="1"/>
</dbReference>
<dbReference type="InterPro" id="IPR051321">
    <property type="entry name" value="PHA/PHB_synthase"/>
</dbReference>
<name>A0ABD7V4G8_9ACTN</name>
<reference evidence="1 2" key="1">
    <citation type="submission" date="2019-02" db="EMBL/GenBank/DDBJ databases">
        <authorList>
            <consortium name="Pathogen Informatics"/>
        </authorList>
    </citation>
    <scope>NUCLEOTIDE SEQUENCE [LARGE SCALE GENOMIC DNA]</scope>
    <source>
        <strain evidence="1 2">3012STDY6756503</strain>
    </source>
</reference>
<proteinExistence type="predicted"/>
<dbReference type="GeneID" id="60750689"/>
<dbReference type="RefSeq" id="WP_131734607.1">
    <property type="nucleotide sequence ID" value="NZ_CAACYD010000007.1"/>
</dbReference>
<dbReference type="PANTHER" id="PTHR36837:SF4">
    <property type="entry name" value="BLR0908 PROTEIN"/>
    <property type="match status" value="1"/>
</dbReference>